<dbReference type="Proteomes" id="UP000319257">
    <property type="component" value="Unassembled WGS sequence"/>
</dbReference>
<dbReference type="PANTHER" id="PTHR10366:SF579">
    <property type="entry name" value="3-BETA HYDROXYSTEROID DEHYDROGENASE_ISOMERASE FAMILY PROTEIN (AFU_ORTHOLOGUE AFUA_3G02250)"/>
    <property type="match status" value="1"/>
</dbReference>
<evidence type="ECO:0000256" key="1">
    <source>
        <dbReference type="ARBA" id="ARBA00023002"/>
    </source>
</evidence>
<dbReference type="SUPFAM" id="SSF51735">
    <property type="entry name" value="NAD(P)-binding Rossmann-fold domains"/>
    <property type="match status" value="1"/>
</dbReference>
<dbReference type="STRING" id="1093900.A0A507B8Z2"/>
<proteinExistence type="inferred from homology"/>
<dbReference type="GeneID" id="41971595"/>
<dbReference type="AlphaFoldDB" id="A0A507B8Z2"/>
<dbReference type="GO" id="GO:0016616">
    <property type="term" value="F:oxidoreductase activity, acting on the CH-OH group of donors, NAD or NADP as acceptor"/>
    <property type="evidence" value="ECO:0007669"/>
    <property type="project" value="TreeGrafter"/>
</dbReference>
<dbReference type="EMBL" id="SKBQ01000019">
    <property type="protein sequence ID" value="TPX16153.1"/>
    <property type="molecule type" value="Genomic_DNA"/>
</dbReference>
<dbReference type="Gene3D" id="3.40.50.720">
    <property type="entry name" value="NAD(P)-binding Rossmann-like Domain"/>
    <property type="match status" value="1"/>
</dbReference>
<dbReference type="PANTHER" id="PTHR10366">
    <property type="entry name" value="NAD DEPENDENT EPIMERASE/DEHYDRATASE"/>
    <property type="match status" value="1"/>
</dbReference>
<reference evidence="4 5" key="1">
    <citation type="submission" date="2019-06" db="EMBL/GenBank/DDBJ databases">
        <title>Draft genome sequence of the filamentous fungus Phialemoniopsis curvata isolated from diesel fuel.</title>
        <authorList>
            <person name="Varaljay V.A."/>
            <person name="Lyon W.J."/>
            <person name="Crouch A.L."/>
            <person name="Drake C.E."/>
            <person name="Hollomon J.M."/>
            <person name="Nadeau L.J."/>
            <person name="Nunn H.S."/>
            <person name="Stevenson B.S."/>
            <person name="Bojanowski C.L."/>
            <person name="Crookes-Goodson W.J."/>
        </authorList>
    </citation>
    <scope>NUCLEOTIDE SEQUENCE [LARGE SCALE GENOMIC DNA]</scope>
    <source>
        <strain evidence="4 5">D216</strain>
    </source>
</reference>
<dbReference type="InterPro" id="IPR036291">
    <property type="entry name" value="NAD(P)-bd_dom_sf"/>
</dbReference>
<keyword evidence="5" id="KW-1185">Reference proteome</keyword>
<comment type="caution">
    <text evidence="4">The sequence shown here is derived from an EMBL/GenBank/DDBJ whole genome shotgun (WGS) entry which is preliminary data.</text>
</comment>
<dbReference type="InterPro" id="IPR001509">
    <property type="entry name" value="Epimerase_deHydtase"/>
</dbReference>
<dbReference type="InterPro" id="IPR050425">
    <property type="entry name" value="NAD(P)_dehydrat-like"/>
</dbReference>
<accession>A0A507B8Z2</accession>
<name>A0A507B8Z2_9PEZI</name>
<gene>
    <name evidence="4" type="ORF">E0L32_004148</name>
</gene>
<dbReference type="OrthoDB" id="2735536at2759"/>
<evidence type="ECO:0000313" key="4">
    <source>
        <dbReference type="EMBL" id="TPX16153.1"/>
    </source>
</evidence>
<organism evidence="4 5">
    <name type="scientific">Thyridium curvatum</name>
    <dbReference type="NCBI Taxonomy" id="1093900"/>
    <lineage>
        <taxon>Eukaryota</taxon>
        <taxon>Fungi</taxon>
        <taxon>Dikarya</taxon>
        <taxon>Ascomycota</taxon>
        <taxon>Pezizomycotina</taxon>
        <taxon>Sordariomycetes</taxon>
        <taxon>Sordariomycetidae</taxon>
        <taxon>Thyridiales</taxon>
        <taxon>Thyridiaceae</taxon>
        <taxon>Thyridium</taxon>
    </lineage>
</organism>
<evidence type="ECO:0000256" key="2">
    <source>
        <dbReference type="ARBA" id="ARBA00023445"/>
    </source>
</evidence>
<dbReference type="InParanoid" id="A0A507B8Z2"/>
<dbReference type="RefSeq" id="XP_030997864.1">
    <property type="nucleotide sequence ID" value="XM_031138527.1"/>
</dbReference>
<sequence>MEANSVSLLYCRKYVLVTGATGFIGAHVVDELLRRGLKVRGATRSLAKGDAMIKARPQFASSLDFVQIDDFENPGRLDHAVKDIDAVVHVASPLTYDTKDNEKELIIPAINGVKAVLEAAAASGTVRRVVMTSSFAAVMDVDRHGVPPYFVYTGADWNPLTYEEATAAATPAYLAYRGAKKFAEKAAWEFVATRRPGFDLVALCPSMTFGPVVHPVAGLGQLNETNAMLWKVARGEPLSAARVPSWIDVRDLAAAHVEAVLRPGAGGRRFIPGGPERFSYDMAAQIMEEEFAWARGRVRRERQAVDESYGWDGESTARELGIEYTSFRKSVVDLISQLARMQEEEEEASK</sequence>
<protein>
    <recommendedName>
        <fullName evidence="3">NAD-dependent epimerase/dehydratase domain-containing protein</fullName>
    </recommendedName>
</protein>
<evidence type="ECO:0000259" key="3">
    <source>
        <dbReference type="Pfam" id="PF01370"/>
    </source>
</evidence>
<keyword evidence="1" id="KW-0560">Oxidoreductase</keyword>
<evidence type="ECO:0000313" key="5">
    <source>
        <dbReference type="Proteomes" id="UP000319257"/>
    </source>
</evidence>
<dbReference type="Pfam" id="PF01370">
    <property type="entry name" value="Epimerase"/>
    <property type="match status" value="1"/>
</dbReference>
<feature type="domain" description="NAD-dependent epimerase/dehydratase" evidence="3">
    <location>
        <begin position="15"/>
        <end position="265"/>
    </location>
</feature>
<comment type="similarity">
    <text evidence="2">Belongs to the NAD(P)-dependent epimerase/dehydratase family. Dihydroflavonol-4-reductase subfamily.</text>
</comment>